<evidence type="ECO:0000313" key="2">
    <source>
        <dbReference type="EMBL" id="ANC76388.1"/>
    </source>
</evidence>
<accession>A0A160IJT5</accession>
<keyword evidence="1" id="KW-0812">Transmembrane</keyword>
<dbReference type="AlphaFoldDB" id="A0A160IJT5"/>
<keyword evidence="1" id="KW-1133">Transmembrane helix</keyword>
<reference evidence="2 3" key="1">
    <citation type="submission" date="2016-04" db="EMBL/GenBank/DDBJ databases">
        <title>Complete genome sequence of Fictibacillus phosphorivorans G25-29, a strain toxic to nematodes.</title>
        <authorList>
            <person name="Zheng Z."/>
        </authorList>
    </citation>
    <scope>NUCLEOTIDE SEQUENCE [LARGE SCALE GENOMIC DNA]</scope>
    <source>
        <strain evidence="2 3">G25-29</strain>
    </source>
</reference>
<name>A0A160IJT5_9BACL</name>
<dbReference type="STRING" id="1221500.ABE65_006050"/>
<dbReference type="Proteomes" id="UP000076623">
    <property type="component" value="Chromosome"/>
</dbReference>
<dbReference type="RefSeq" id="WP_066392415.1">
    <property type="nucleotide sequence ID" value="NZ_CP015378.1"/>
</dbReference>
<sequence>MKLNSLFINKSVLFVLIIVTGLYCVADILFDLSFNSFINRTTNIIEALLFLFLLIYVTVDSKK</sequence>
<organism evidence="2 3">
    <name type="scientific">Fictibacillus phosphorivorans</name>
    <dbReference type="NCBI Taxonomy" id="1221500"/>
    <lineage>
        <taxon>Bacteria</taxon>
        <taxon>Bacillati</taxon>
        <taxon>Bacillota</taxon>
        <taxon>Bacilli</taxon>
        <taxon>Bacillales</taxon>
        <taxon>Fictibacillaceae</taxon>
        <taxon>Fictibacillus</taxon>
    </lineage>
</organism>
<dbReference type="KEGG" id="fpn:ABE65_006050"/>
<proteinExistence type="predicted"/>
<gene>
    <name evidence="2" type="ORF">ABE65_006050</name>
</gene>
<feature type="transmembrane region" description="Helical" evidence="1">
    <location>
        <begin position="12"/>
        <end position="30"/>
    </location>
</feature>
<feature type="transmembrane region" description="Helical" evidence="1">
    <location>
        <begin position="42"/>
        <end position="59"/>
    </location>
</feature>
<keyword evidence="1" id="KW-0472">Membrane</keyword>
<keyword evidence="3" id="KW-1185">Reference proteome</keyword>
<evidence type="ECO:0000313" key="3">
    <source>
        <dbReference type="Proteomes" id="UP000076623"/>
    </source>
</evidence>
<evidence type="ECO:0000256" key="1">
    <source>
        <dbReference type="SAM" id="Phobius"/>
    </source>
</evidence>
<protein>
    <submittedName>
        <fullName evidence="2">Uncharacterized protein</fullName>
    </submittedName>
</protein>
<dbReference type="EMBL" id="CP015378">
    <property type="protein sequence ID" value="ANC76388.1"/>
    <property type="molecule type" value="Genomic_DNA"/>
</dbReference>